<dbReference type="Proteomes" id="UP000296733">
    <property type="component" value="Chromosome"/>
</dbReference>
<keyword evidence="2" id="KW-0472">Membrane</keyword>
<protein>
    <submittedName>
        <fullName evidence="4">DUF4129 domain-containing protein</fullName>
    </submittedName>
</protein>
<feature type="region of interest" description="Disordered" evidence="1">
    <location>
        <begin position="53"/>
        <end position="105"/>
    </location>
</feature>
<dbReference type="EMBL" id="FNVN01000006">
    <property type="protein sequence ID" value="SEG67792.1"/>
    <property type="molecule type" value="Genomic_DNA"/>
</dbReference>
<evidence type="ECO:0000313" key="7">
    <source>
        <dbReference type="Proteomes" id="UP000296733"/>
    </source>
</evidence>
<dbReference type="OrthoDB" id="206550at2157"/>
<evidence type="ECO:0000259" key="3">
    <source>
        <dbReference type="Pfam" id="PF13559"/>
    </source>
</evidence>
<feature type="region of interest" description="Disordered" evidence="1">
    <location>
        <begin position="234"/>
        <end position="280"/>
    </location>
</feature>
<dbReference type="Proteomes" id="UP000236740">
    <property type="component" value="Unassembled WGS sequence"/>
</dbReference>
<evidence type="ECO:0000313" key="4">
    <source>
        <dbReference type="EMBL" id="QCC48613.1"/>
    </source>
</evidence>
<accession>A0A1H6C4D8</accession>
<proteinExistence type="predicted"/>
<evidence type="ECO:0000313" key="5">
    <source>
        <dbReference type="EMBL" id="SEG67792.1"/>
    </source>
</evidence>
<feature type="compositionally biased region" description="Basic and acidic residues" evidence="1">
    <location>
        <begin position="55"/>
        <end position="78"/>
    </location>
</feature>
<evidence type="ECO:0000256" key="1">
    <source>
        <dbReference type="SAM" id="MobiDB-lite"/>
    </source>
</evidence>
<reference evidence="4 7" key="2">
    <citation type="journal article" date="2019" name="Nat. Commun.">
        <title>A new type of DNA phosphorothioation-based antiviral system in archaea.</title>
        <authorList>
            <person name="Xiong L."/>
            <person name="Liu S."/>
            <person name="Chen S."/>
            <person name="Xiao Y."/>
            <person name="Zhu B."/>
            <person name="Gao Y."/>
            <person name="Zhang Y."/>
            <person name="Chen B."/>
            <person name="Luo J."/>
            <person name="Deng Z."/>
            <person name="Chen X."/>
            <person name="Wang L."/>
            <person name="Chen S."/>
        </authorList>
    </citation>
    <scope>NUCLEOTIDE SEQUENCE [LARGE SCALE GENOMIC DNA]</scope>
    <source>
        <strain evidence="4 7">CGMCC 1.10331</strain>
    </source>
</reference>
<evidence type="ECO:0000313" key="6">
    <source>
        <dbReference type="Proteomes" id="UP000236740"/>
    </source>
</evidence>
<feature type="transmembrane region" description="Helical" evidence="2">
    <location>
        <begin position="120"/>
        <end position="140"/>
    </location>
</feature>
<keyword evidence="2" id="KW-0812">Transmembrane</keyword>
<sequence>MKAERAVSLVIAVSCVLAVGVSATTLDATLSTDPDDVINVDWAELPVDGGVAGSIEREMQRRQGGERETRERSSRDAAARNAAASGAPERQSQQQDASRTGSQLREPSPWARLLAMLRSGLTWLITLGFLTVGSTLGYRYRARVRGLLARAFRGSNRGGRDRGEESDPVAVDPATEIDRIWGAVVRSLDVESPETTTVSGVVRRAIDRGHDPDAVRDLADVFAAIRYGERPLTGERRRRARESYRALDLTDPPLDPSAYADGGDRDDESGDATTGGGESE</sequence>
<evidence type="ECO:0000256" key="2">
    <source>
        <dbReference type="SAM" id="Phobius"/>
    </source>
</evidence>
<keyword evidence="2" id="KW-1133">Transmembrane helix</keyword>
<dbReference type="KEGG" id="hlm:DV707_13625"/>
<name>A0A1H6C4D8_9EURY</name>
<dbReference type="RefSeq" id="WP_103992850.1">
    <property type="nucleotide sequence ID" value="NZ_CP031311.1"/>
</dbReference>
<dbReference type="EMBL" id="CP031311">
    <property type="protein sequence ID" value="QCC48613.1"/>
    <property type="molecule type" value="Genomic_DNA"/>
</dbReference>
<keyword evidence="6" id="KW-1185">Reference proteome</keyword>
<dbReference type="AlphaFoldDB" id="A0A1H6C4D8"/>
<organism evidence="5 6">
    <name type="scientific">Halobellus limi</name>
    <dbReference type="NCBI Taxonomy" id="699433"/>
    <lineage>
        <taxon>Archaea</taxon>
        <taxon>Methanobacteriati</taxon>
        <taxon>Methanobacteriota</taxon>
        <taxon>Stenosarchaea group</taxon>
        <taxon>Halobacteria</taxon>
        <taxon>Halobacteriales</taxon>
        <taxon>Haloferacaceae</taxon>
        <taxon>Halobellus</taxon>
    </lineage>
</organism>
<dbReference type="GeneID" id="39859154"/>
<dbReference type="Pfam" id="PF13559">
    <property type="entry name" value="DUF4129"/>
    <property type="match status" value="1"/>
</dbReference>
<dbReference type="InterPro" id="IPR025403">
    <property type="entry name" value="TgpA-like_C"/>
</dbReference>
<feature type="compositionally biased region" description="Low complexity" evidence="1">
    <location>
        <begin position="79"/>
        <end position="90"/>
    </location>
</feature>
<feature type="domain" description="Protein-glutamine gamma-glutamyltransferase-like C-terminal" evidence="3">
    <location>
        <begin position="184"/>
        <end position="245"/>
    </location>
</feature>
<reference evidence="5 6" key="1">
    <citation type="submission" date="2016-10" db="EMBL/GenBank/DDBJ databases">
        <authorList>
            <person name="de Groot N.N."/>
        </authorList>
    </citation>
    <scope>NUCLEOTIDE SEQUENCE [LARGE SCALE GENOMIC DNA]</scope>
    <source>
        <strain evidence="5 6">CGMCC 1.10331</strain>
    </source>
</reference>
<feature type="compositionally biased region" description="Basic and acidic residues" evidence="1">
    <location>
        <begin position="234"/>
        <end position="245"/>
    </location>
</feature>
<feature type="compositionally biased region" description="Polar residues" evidence="1">
    <location>
        <begin position="91"/>
        <end position="105"/>
    </location>
</feature>
<gene>
    <name evidence="4" type="ORF">DV707_13625</name>
    <name evidence="5" type="ORF">SAMN04488133_3214</name>
</gene>